<name>A0A2P1DV11_CUPNE</name>
<organism evidence="1 2">
    <name type="scientific">Cupriavidus necator</name>
    <name type="common">Alcaligenes eutrophus</name>
    <name type="synonym">Ralstonia eutropha</name>
    <dbReference type="NCBI Taxonomy" id="106590"/>
    <lineage>
        <taxon>Bacteria</taxon>
        <taxon>Pseudomonadati</taxon>
        <taxon>Pseudomonadota</taxon>
        <taxon>Betaproteobacteria</taxon>
        <taxon>Burkholderiales</taxon>
        <taxon>Burkholderiaceae</taxon>
        <taxon>Cupriavidus</taxon>
    </lineage>
</organism>
<dbReference type="AlphaFoldDB" id="A0A2P1DV11"/>
<protein>
    <submittedName>
        <fullName evidence="1">Uncharacterized protein</fullName>
    </submittedName>
</protein>
<evidence type="ECO:0000313" key="1">
    <source>
        <dbReference type="EMBL" id="AVK72226.1"/>
    </source>
</evidence>
<reference evidence="2" key="1">
    <citation type="submission" date="2017-02" db="EMBL/GenBank/DDBJ databases">
        <title>Complete genome sequence of Cupriavidus necator strain NH9, a 3-chlorobenzoate degrader.</title>
        <authorList>
            <person name="Moriuchi R."/>
            <person name="Dohra H."/>
            <person name="Ogawa N."/>
        </authorList>
    </citation>
    <scope>NUCLEOTIDE SEQUENCE [LARGE SCALE GENOMIC DNA]</scope>
    <source>
        <strain evidence="2">NH9</strain>
    </source>
</reference>
<dbReference type="Gene3D" id="2.40.50.140">
    <property type="entry name" value="Nucleic acid-binding proteins"/>
    <property type="match status" value="1"/>
</dbReference>
<dbReference type="EMBL" id="CP017758">
    <property type="protein sequence ID" value="AVK72226.1"/>
    <property type="molecule type" value="Genomic_DNA"/>
</dbReference>
<dbReference type="OrthoDB" id="9800919at2"/>
<proteinExistence type="predicted"/>
<dbReference type="InterPro" id="IPR012340">
    <property type="entry name" value="NA-bd_OB-fold"/>
</dbReference>
<dbReference type="KEGG" id="cuh:BJN34_0225"/>
<dbReference type="Proteomes" id="UP000189627">
    <property type="component" value="Chromosome 2"/>
</dbReference>
<accession>A0A2P1DV11</accession>
<sequence>MTKPFGHAEILGTRFKSLDEGAKVEVEVTQRTKGPQA</sequence>
<evidence type="ECO:0000313" key="2">
    <source>
        <dbReference type="Proteomes" id="UP000189627"/>
    </source>
</evidence>
<gene>
    <name evidence="1" type="ORF">BJN34_0225</name>
</gene>